<organism evidence="4 5">
    <name type="scientific">Ficus carica</name>
    <name type="common">Common fig</name>
    <dbReference type="NCBI Taxonomy" id="3494"/>
    <lineage>
        <taxon>Eukaryota</taxon>
        <taxon>Viridiplantae</taxon>
        <taxon>Streptophyta</taxon>
        <taxon>Embryophyta</taxon>
        <taxon>Tracheophyta</taxon>
        <taxon>Spermatophyta</taxon>
        <taxon>Magnoliopsida</taxon>
        <taxon>eudicotyledons</taxon>
        <taxon>Gunneridae</taxon>
        <taxon>Pentapetalae</taxon>
        <taxon>rosids</taxon>
        <taxon>fabids</taxon>
        <taxon>Rosales</taxon>
        <taxon>Moraceae</taxon>
        <taxon>Ficeae</taxon>
        <taxon>Ficus</taxon>
    </lineage>
</organism>
<dbReference type="Proteomes" id="UP001187192">
    <property type="component" value="Unassembled WGS sequence"/>
</dbReference>
<proteinExistence type="inferred from homology"/>
<dbReference type="Gene3D" id="3.40.50.1820">
    <property type="entry name" value="alpha/beta hydrolase"/>
    <property type="match status" value="1"/>
</dbReference>
<evidence type="ECO:0000313" key="4">
    <source>
        <dbReference type="EMBL" id="GMN28062.1"/>
    </source>
</evidence>
<keyword evidence="1" id="KW-0378">Hydrolase</keyword>
<gene>
    <name evidence="4" type="ORF">TIFTF001_001907</name>
</gene>
<dbReference type="PRINTS" id="PR00412">
    <property type="entry name" value="EPOXHYDRLASE"/>
</dbReference>
<dbReference type="GO" id="GO:0016787">
    <property type="term" value="F:hydrolase activity"/>
    <property type="evidence" value="ECO:0007669"/>
    <property type="project" value="UniProtKB-KW"/>
</dbReference>
<dbReference type="InterPro" id="IPR029058">
    <property type="entry name" value="AB_hydrolase_fold"/>
</dbReference>
<dbReference type="PANTHER" id="PTHR43329">
    <property type="entry name" value="EPOXIDE HYDROLASE"/>
    <property type="match status" value="1"/>
</dbReference>
<evidence type="ECO:0000313" key="5">
    <source>
        <dbReference type="Proteomes" id="UP001187192"/>
    </source>
</evidence>
<dbReference type="InterPro" id="IPR000073">
    <property type="entry name" value="AB_hydrolase_1"/>
</dbReference>
<accession>A0AA88CSM8</accession>
<comment type="similarity">
    <text evidence="2">Belongs to the AB hydrolase superfamily. Epoxide hydrolase family.</text>
</comment>
<reference evidence="4" key="1">
    <citation type="submission" date="2023-07" db="EMBL/GenBank/DDBJ databases">
        <title>draft genome sequence of fig (Ficus carica).</title>
        <authorList>
            <person name="Takahashi T."/>
            <person name="Nishimura K."/>
        </authorList>
    </citation>
    <scope>NUCLEOTIDE SEQUENCE</scope>
</reference>
<protein>
    <recommendedName>
        <fullName evidence="3">AB hydrolase-1 domain-containing protein</fullName>
    </recommendedName>
</protein>
<dbReference type="AlphaFoldDB" id="A0AA88CSM8"/>
<evidence type="ECO:0000256" key="2">
    <source>
        <dbReference type="ARBA" id="ARBA00038334"/>
    </source>
</evidence>
<sequence>MENIHHKHVEVRGLKLHVAEIGSGPKVVVFLHGFPEIWYTWRHQMVAVANNGYRAIAFDHRGYGLSEQPAEPEKATFKDLIDDVVALLDSLGINKVIFCNLFSTS</sequence>
<dbReference type="InterPro" id="IPR000639">
    <property type="entry name" value="Epox_hydrolase-like"/>
</dbReference>
<keyword evidence="5" id="KW-1185">Reference proteome</keyword>
<evidence type="ECO:0000259" key="3">
    <source>
        <dbReference type="Pfam" id="PF00561"/>
    </source>
</evidence>
<feature type="domain" description="AB hydrolase-1" evidence="3">
    <location>
        <begin position="26"/>
        <end position="97"/>
    </location>
</feature>
<dbReference type="Pfam" id="PF00561">
    <property type="entry name" value="Abhydrolase_1"/>
    <property type="match status" value="1"/>
</dbReference>
<comment type="caution">
    <text evidence="4">The sequence shown here is derived from an EMBL/GenBank/DDBJ whole genome shotgun (WGS) entry which is preliminary data.</text>
</comment>
<dbReference type="EMBL" id="BTGU01000002">
    <property type="protein sequence ID" value="GMN28062.1"/>
    <property type="molecule type" value="Genomic_DNA"/>
</dbReference>
<name>A0AA88CSM8_FICCA</name>
<dbReference type="SUPFAM" id="SSF53474">
    <property type="entry name" value="alpha/beta-Hydrolases"/>
    <property type="match status" value="1"/>
</dbReference>
<evidence type="ECO:0000256" key="1">
    <source>
        <dbReference type="ARBA" id="ARBA00022801"/>
    </source>
</evidence>